<name>A0A9D1S964_9FIRM</name>
<gene>
    <name evidence="1" type="ORF">IAB70_02920</name>
</gene>
<sequence>MGEELDNIIALTDEEGNEVKFEFLDLVELDGEEYVVLLPTEDEEENDEVVILKVEDTEGEEDMESYVSVDDEETLNKVFEMFKEKFKDEFNFVDED</sequence>
<protein>
    <submittedName>
        <fullName evidence="1">DUF1292 domain-containing protein</fullName>
    </submittedName>
</protein>
<accession>A0A9D1S964</accession>
<dbReference type="Pfam" id="PF06949">
    <property type="entry name" value="DUF1292"/>
    <property type="match status" value="1"/>
</dbReference>
<reference evidence="1" key="1">
    <citation type="submission" date="2020-10" db="EMBL/GenBank/DDBJ databases">
        <authorList>
            <person name="Gilroy R."/>
        </authorList>
    </citation>
    <scope>NUCLEOTIDE SEQUENCE</scope>
    <source>
        <strain evidence="1">CHK195-15760</strain>
    </source>
</reference>
<comment type="caution">
    <text evidence="1">The sequence shown here is derived from an EMBL/GenBank/DDBJ whole genome shotgun (WGS) entry which is preliminary data.</text>
</comment>
<reference evidence="1" key="2">
    <citation type="journal article" date="2021" name="PeerJ">
        <title>Extensive microbial diversity within the chicken gut microbiome revealed by metagenomics and culture.</title>
        <authorList>
            <person name="Gilroy R."/>
            <person name="Ravi A."/>
            <person name="Getino M."/>
            <person name="Pursley I."/>
            <person name="Horton D.L."/>
            <person name="Alikhan N.F."/>
            <person name="Baker D."/>
            <person name="Gharbi K."/>
            <person name="Hall N."/>
            <person name="Watson M."/>
            <person name="Adriaenssens E.M."/>
            <person name="Foster-Nyarko E."/>
            <person name="Jarju S."/>
            <person name="Secka A."/>
            <person name="Antonio M."/>
            <person name="Oren A."/>
            <person name="Chaudhuri R.R."/>
            <person name="La Ragione R."/>
            <person name="Hildebrand F."/>
            <person name="Pallen M.J."/>
        </authorList>
    </citation>
    <scope>NUCLEOTIDE SEQUENCE</scope>
    <source>
        <strain evidence="1">CHK195-15760</strain>
    </source>
</reference>
<proteinExistence type="predicted"/>
<dbReference type="Proteomes" id="UP000824093">
    <property type="component" value="Unassembled WGS sequence"/>
</dbReference>
<organism evidence="1 2">
    <name type="scientific">Candidatus Merdicola faecigallinarum</name>
    <dbReference type="NCBI Taxonomy" id="2840862"/>
    <lineage>
        <taxon>Bacteria</taxon>
        <taxon>Bacillati</taxon>
        <taxon>Bacillota</taxon>
        <taxon>Clostridia</taxon>
        <taxon>Candidatus Merdicola</taxon>
    </lineage>
</organism>
<evidence type="ECO:0000313" key="1">
    <source>
        <dbReference type="EMBL" id="HIU51561.1"/>
    </source>
</evidence>
<dbReference type="AlphaFoldDB" id="A0A9D1S964"/>
<evidence type="ECO:0000313" key="2">
    <source>
        <dbReference type="Proteomes" id="UP000824093"/>
    </source>
</evidence>
<dbReference type="EMBL" id="DVNH01000021">
    <property type="protein sequence ID" value="HIU51561.1"/>
    <property type="molecule type" value="Genomic_DNA"/>
</dbReference>
<dbReference type="InterPro" id="IPR009711">
    <property type="entry name" value="UPF0473"/>
</dbReference>